<keyword evidence="3" id="KW-1185">Reference proteome</keyword>
<keyword evidence="2" id="KW-0378">Hydrolase</keyword>
<dbReference type="InterPro" id="IPR006680">
    <property type="entry name" value="Amidohydro-rel"/>
</dbReference>
<organism evidence="2 3">
    <name type="scientific">Leptobacterium flavescens</name>
    <dbReference type="NCBI Taxonomy" id="472055"/>
    <lineage>
        <taxon>Bacteria</taxon>
        <taxon>Pseudomonadati</taxon>
        <taxon>Bacteroidota</taxon>
        <taxon>Flavobacteriia</taxon>
        <taxon>Flavobacteriales</taxon>
        <taxon>Flavobacteriaceae</taxon>
        <taxon>Leptobacterium</taxon>
    </lineage>
</organism>
<dbReference type="EMBL" id="JAABOO010000001">
    <property type="protein sequence ID" value="NER11940.1"/>
    <property type="molecule type" value="Genomic_DNA"/>
</dbReference>
<dbReference type="AlphaFoldDB" id="A0A6P0UHL2"/>
<dbReference type="GO" id="GO:0016810">
    <property type="term" value="F:hydrolase activity, acting on carbon-nitrogen (but not peptide) bonds"/>
    <property type="evidence" value="ECO:0007669"/>
    <property type="project" value="InterPro"/>
</dbReference>
<dbReference type="SUPFAM" id="SSF51556">
    <property type="entry name" value="Metallo-dependent hydrolases"/>
    <property type="match status" value="1"/>
</dbReference>
<name>A0A6P0UHL2_9FLAO</name>
<accession>A0A6P0UHL2</accession>
<dbReference type="Proteomes" id="UP000468581">
    <property type="component" value="Unassembled WGS sequence"/>
</dbReference>
<dbReference type="SUPFAM" id="SSF51338">
    <property type="entry name" value="Composite domain of metallo-dependent hydrolases"/>
    <property type="match status" value="2"/>
</dbReference>
<reference evidence="2 3" key="1">
    <citation type="submission" date="2020-01" db="EMBL/GenBank/DDBJ databases">
        <title>Leptobacterium flavescens.</title>
        <authorList>
            <person name="Wang G."/>
        </authorList>
    </citation>
    <scope>NUCLEOTIDE SEQUENCE [LARGE SCALE GENOMIC DNA]</scope>
    <source>
        <strain evidence="2 3">KCTC 22160</strain>
    </source>
</reference>
<dbReference type="PANTHER" id="PTHR43135:SF3">
    <property type="entry name" value="ALPHA-D-RIBOSE 1-METHYLPHOSPHONATE 5-TRIPHOSPHATE DIPHOSPHATASE"/>
    <property type="match status" value="1"/>
</dbReference>
<evidence type="ECO:0000259" key="1">
    <source>
        <dbReference type="Pfam" id="PF01979"/>
    </source>
</evidence>
<proteinExistence type="predicted"/>
<sequence length="431" mass="47536">MNRKNLLLLVFGLTVLTTYSQQILLKADHFFDSEKGKFLNDIEVLVKNNRIVKVGKNLSYDKETTQVKDLGNATILPGLIDAHTHLLIEEELHPSYAGFGETVIKALITKSDAKRALEGSSRAISYLHEGFTSIRDLGNSGLYADVDLRNAINDGLLQGPRMFVSGPGIAAIGGQLNGLSARNIHLAEKEYQTVSNVNDAVKAIRQHVLMRVDVIKLYADNIPNQTTLSLDELKTLSEESKASRKPVAAHAITDQAVWNAAMADVNSIEHAYNVSDSTLARVIERKITLVPTYSDREVMSELFKNYGITDSLRRSRILDRSAKRQQQSLSKLYKSGVKLAYGSDFYSKTSLGRGKAAKHGIFAYLEAGIPLEKVLQYATINASELLGKNVKLGIVKESYLADIIAVKGNLKNNPEALHECILIMKNGKLIK</sequence>
<dbReference type="Gene3D" id="3.20.20.140">
    <property type="entry name" value="Metal-dependent hydrolases"/>
    <property type="match status" value="1"/>
</dbReference>
<comment type="caution">
    <text evidence="2">The sequence shown here is derived from an EMBL/GenBank/DDBJ whole genome shotgun (WGS) entry which is preliminary data.</text>
</comment>
<dbReference type="Pfam" id="PF01979">
    <property type="entry name" value="Amidohydro_1"/>
    <property type="match status" value="1"/>
</dbReference>
<dbReference type="Gene3D" id="2.30.40.10">
    <property type="entry name" value="Urease, subunit C, domain 1"/>
    <property type="match status" value="1"/>
</dbReference>
<dbReference type="PANTHER" id="PTHR43135">
    <property type="entry name" value="ALPHA-D-RIBOSE 1-METHYLPHOSPHONATE 5-TRIPHOSPHATE DIPHOSPHATASE"/>
    <property type="match status" value="1"/>
</dbReference>
<evidence type="ECO:0000313" key="3">
    <source>
        <dbReference type="Proteomes" id="UP000468581"/>
    </source>
</evidence>
<gene>
    <name evidence="2" type="ORF">GWK08_00675</name>
</gene>
<dbReference type="InterPro" id="IPR032466">
    <property type="entry name" value="Metal_Hydrolase"/>
</dbReference>
<protein>
    <submittedName>
        <fullName evidence="2">Amidohydrolase family protein</fullName>
    </submittedName>
</protein>
<dbReference type="RefSeq" id="WP_163604983.1">
    <property type="nucleotide sequence ID" value="NZ_JAABOO010000001.1"/>
</dbReference>
<evidence type="ECO:0000313" key="2">
    <source>
        <dbReference type="EMBL" id="NER11940.1"/>
    </source>
</evidence>
<feature type="domain" description="Amidohydrolase-related" evidence="1">
    <location>
        <begin position="74"/>
        <end position="428"/>
    </location>
</feature>
<dbReference type="InterPro" id="IPR011059">
    <property type="entry name" value="Metal-dep_hydrolase_composite"/>
</dbReference>
<dbReference type="InterPro" id="IPR051781">
    <property type="entry name" value="Metallo-dep_Hydrolase"/>
</dbReference>